<dbReference type="RefSeq" id="WP_343969201.1">
    <property type="nucleotide sequence ID" value="NZ_BAAAHK010000007.1"/>
</dbReference>
<evidence type="ECO:0000313" key="3">
    <source>
        <dbReference type="Proteomes" id="UP001500542"/>
    </source>
</evidence>
<evidence type="ECO:0008006" key="4">
    <source>
        <dbReference type="Google" id="ProtNLM"/>
    </source>
</evidence>
<evidence type="ECO:0000313" key="2">
    <source>
        <dbReference type="EMBL" id="GAA0939963.1"/>
    </source>
</evidence>
<name>A0ABN1QBP4_9ACTN</name>
<feature type="region of interest" description="Disordered" evidence="1">
    <location>
        <begin position="68"/>
        <end position="112"/>
    </location>
</feature>
<keyword evidence="3" id="KW-1185">Reference proteome</keyword>
<comment type="caution">
    <text evidence="2">The sequence shown here is derived from an EMBL/GenBank/DDBJ whole genome shotgun (WGS) entry which is preliminary data.</text>
</comment>
<organism evidence="2 3">
    <name type="scientific">Kribbella koreensis</name>
    <dbReference type="NCBI Taxonomy" id="57909"/>
    <lineage>
        <taxon>Bacteria</taxon>
        <taxon>Bacillati</taxon>
        <taxon>Actinomycetota</taxon>
        <taxon>Actinomycetes</taxon>
        <taxon>Propionibacteriales</taxon>
        <taxon>Kribbellaceae</taxon>
        <taxon>Kribbella</taxon>
    </lineage>
</organism>
<dbReference type="SUPFAM" id="SSF51556">
    <property type="entry name" value="Metallo-dependent hydrolases"/>
    <property type="match status" value="1"/>
</dbReference>
<reference evidence="2 3" key="1">
    <citation type="journal article" date="2019" name="Int. J. Syst. Evol. Microbiol.">
        <title>The Global Catalogue of Microorganisms (GCM) 10K type strain sequencing project: providing services to taxonomists for standard genome sequencing and annotation.</title>
        <authorList>
            <consortium name="The Broad Institute Genomics Platform"/>
            <consortium name="The Broad Institute Genome Sequencing Center for Infectious Disease"/>
            <person name="Wu L."/>
            <person name="Ma J."/>
        </authorList>
    </citation>
    <scope>NUCLEOTIDE SEQUENCE [LARGE SCALE GENOMIC DNA]</scope>
    <source>
        <strain evidence="2 3">JCM 10977</strain>
    </source>
</reference>
<dbReference type="EMBL" id="BAAAHK010000007">
    <property type="protein sequence ID" value="GAA0939963.1"/>
    <property type="molecule type" value="Genomic_DNA"/>
</dbReference>
<protein>
    <recommendedName>
        <fullName evidence="4">Amidohydrolase-related domain-containing protein</fullName>
    </recommendedName>
</protein>
<proteinExistence type="predicted"/>
<evidence type="ECO:0000256" key="1">
    <source>
        <dbReference type="SAM" id="MobiDB-lite"/>
    </source>
</evidence>
<gene>
    <name evidence="2" type="ORF">GCM10009554_30220</name>
</gene>
<sequence length="282" mass="29732">MADWLIRSPEEHIQYDVDVLFGPWPSHPTDMDLAGLKAHLSHHHIQNALTLSTRGALFSDQAGNAETLAATRQPPNPSPSATSPSGEGRPGGAAGQGGWMGEDAGRRGGSEVGLVPVGTVDLRDAVGAAEQLDGLVGSGVRFLRLFTGAQGVQGETPAYRHVVGEAVARGMVILQDGDPRKFGAVLAGRGADVVFLDLHVYLLGDFVLMAKQEPGFRATTRMLSSPDGIERVVDGVGARHLVFGSRTPFMDVSPQTLRLRYARIGAEDRALIAGGNIQGLMG</sequence>
<dbReference type="Gene3D" id="3.20.20.140">
    <property type="entry name" value="Metal-dependent hydrolases"/>
    <property type="match status" value="1"/>
</dbReference>
<accession>A0ABN1QBP4</accession>
<dbReference type="InterPro" id="IPR032466">
    <property type="entry name" value="Metal_Hydrolase"/>
</dbReference>
<dbReference type="Proteomes" id="UP001500542">
    <property type="component" value="Unassembled WGS sequence"/>
</dbReference>
<feature type="compositionally biased region" description="Gly residues" evidence="1">
    <location>
        <begin position="88"/>
        <end position="100"/>
    </location>
</feature>